<proteinExistence type="predicted"/>
<evidence type="ECO:0000313" key="1">
    <source>
        <dbReference type="EMBL" id="MBA4505796.1"/>
    </source>
</evidence>
<dbReference type="AlphaFoldDB" id="A0A838WRL7"/>
<name>A0A838WRL7_9CORY</name>
<sequence length="190" mass="21386">DDSLGAVSPVVDDITVDNVVYPGVSLGACELLGEPAISADPSTDINRLECTWPDWSIGYDDHTTIKENVNPGDSRRVMAWDSWLSVGEAIDPTLDNVWNRVREEGRRPRHPELRTQHTHEFVTERLARWILACWENTRPAFISGSLAYQWLMGSDPAYPPIVAPIGGRTEFDPIDGWTATLRVHWIHNQT</sequence>
<comment type="caution">
    <text evidence="1">The sequence shown here is derived from an EMBL/GenBank/DDBJ whole genome shotgun (WGS) entry which is preliminary data.</text>
</comment>
<organism evidence="1 2">
    <name type="scientific">Corynebacterium sanguinis</name>
    <dbReference type="NCBI Taxonomy" id="2594913"/>
    <lineage>
        <taxon>Bacteria</taxon>
        <taxon>Bacillati</taxon>
        <taxon>Actinomycetota</taxon>
        <taxon>Actinomycetes</taxon>
        <taxon>Mycobacteriales</taxon>
        <taxon>Corynebacteriaceae</taxon>
        <taxon>Corynebacterium</taxon>
    </lineage>
</organism>
<protein>
    <submittedName>
        <fullName evidence="1">Uncharacterized protein</fullName>
    </submittedName>
</protein>
<reference evidence="1 2" key="1">
    <citation type="submission" date="2020-07" db="EMBL/GenBank/DDBJ databases">
        <authorList>
            <person name="Khare M."/>
        </authorList>
    </citation>
    <scope>NUCLEOTIDE SEQUENCE [LARGE SCALE GENOMIC DNA]</scope>
    <source>
        <strain evidence="1 2">P8776</strain>
    </source>
</reference>
<feature type="non-terminal residue" evidence="1">
    <location>
        <position position="190"/>
    </location>
</feature>
<dbReference type="EMBL" id="JACEOR010000469">
    <property type="protein sequence ID" value="MBA4505796.1"/>
    <property type="molecule type" value="Genomic_DNA"/>
</dbReference>
<accession>A0A838WRL7</accession>
<gene>
    <name evidence="1" type="ORF">H0H28_10810</name>
</gene>
<dbReference type="Proteomes" id="UP000580709">
    <property type="component" value="Unassembled WGS sequence"/>
</dbReference>
<feature type="non-terminal residue" evidence="1">
    <location>
        <position position="1"/>
    </location>
</feature>
<keyword evidence="2" id="KW-1185">Reference proteome</keyword>
<evidence type="ECO:0000313" key="2">
    <source>
        <dbReference type="Proteomes" id="UP000580709"/>
    </source>
</evidence>
<dbReference type="RefSeq" id="WP_181730033.1">
    <property type="nucleotide sequence ID" value="NZ_JACEOR010000469.1"/>
</dbReference>